<dbReference type="EC" id="2.1.1.222" evidence="3"/>
<dbReference type="RefSeq" id="WP_312846168.1">
    <property type="nucleotide sequence ID" value="NZ_JANIEL010000079.1"/>
</dbReference>
<comment type="caution">
    <text evidence="3">The sequence shown here is derived from an EMBL/GenBank/DDBJ whole genome shotgun (WGS) entry which is preliminary data.</text>
</comment>
<dbReference type="EC" id="2.1.1.64" evidence="3"/>
<dbReference type="GO" id="GO:0061542">
    <property type="term" value="F:3-demethylubiquinol 3-O-methyltransferase activity"/>
    <property type="evidence" value="ECO:0007669"/>
    <property type="project" value="UniProtKB-EC"/>
</dbReference>
<dbReference type="GO" id="GO:0032259">
    <property type="term" value="P:methylation"/>
    <property type="evidence" value="ECO:0007669"/>
    <property type="project" value="UniProtKB-KW"/>
</dbReference>
<evidence type="ECO:0000256" key="1">
    <source>
        <dbReference type="ARBA" id="ARBA00022679"/>
    </source>
</evidence>
<protein>
    <submittedName>
        <fullName evidence="3">Class I SAM-dependent methyltransferase</fullName>
        <ecNumber evidence="3">2.1.1.222</ecNumber>
        <ecNumber evidence="3">2.1.1.64</ecNumber>
    </submittedName>
</protein>
<dbReference type="InterPro" id="IPR041698">
    <property type="entry name" value="Methyltransf_25"/>
</dbReference>
<name>A0ABW2PJQ2_9BACL</name>
<dbReference type="PANTHER" id="PTHR43861:SF3">
    <property type="entry name" value="PUTATIVE (AFU_ORTHOLOGUE AFUA_2G14390)-RELATED"/>
    <property type="match status" value="1"/>
</dbReference>
<reference evidence="4" key="1">
    <citation type="journal article" date="2019" name="Int. J. Syst. Evol. Microbiol.">
        <title>The Global Catalogue of Microorganisms (GCM) 10K type strain sequencing project: providing services to taxonomists for standard genome sequencing and annotation.</title>
        <authorList>
            <consortium name="The Broad Institute Genomics Platform"/>
            <consortium name="The Broad Institute Genome Sequencing Center for Infectious Disease"/>
            <person name="Wu L."/>
            <person name="Ma J."/>
        </authorList>
    </citation>
    <scope>NUCLEOTIDE SEQUENCE [LARGE SCALE GENOMIC DNA]</scope>
    <source>
        <strain evidence="4">CCUG 55590</strain>
    </source>
</reference>
<feature type="domain" description="Methyltransferase" evidence="2">
    <location>
        <begin position="40"/>
        <end position="132"/>
    </location>
</feature>
<accession>A0ABW2PJQ2</accession>
<keyword evidence="1 3" id="KW-0808">Transferase</keyword>
<dbReference type="Proteomes" id="UP001596439">
    <property type="component" value="Unassembled WGS sequence"/>
</dbReference>
<evidence type="ECO:0000259" key="2">
    <source>
        <dbReference type="Pfam" id="PF13649"/>
    </source>
</evidence>
<dbReference type="SUPFAM" id="SSF53335">
    <property type="entry name" value="S-adenosyl-L-methionine-dependent methyltransferases"/>
    <property type="match status" value="1"/>
</dbReference>
<sequence length="202" mass="23109">MDGLSKWNERYNTDEYVYGTEPNQFLRDYITTHQLKGRRVLAIAEGEGRNAVWLATLGFDVEMWDASKVGLEKAERLAISRNVSLQTKQIDLNEADWSQDAYDVVICIFGHFPQHVREKVFAGIQRTLRPGGVFLTEVYSTNQLAYGTGGPQDVSLLYSEEMFHQLEDDFVPLILHEVVVWREEGSLHHGDSSVIQYVGQKR</sequence>
<proteinExistence type="predicted"/>
<evidence type="ECO:0000313" key="4">
    <source>
        <dbReference type="Proteomes" id="UP001596439"/>
    </source>
</evidence>
<dbReference type="GO" id="GO:0102208">
    <property type="term" value="F:2-polyprenyl-6-hydroxyphenol methylase activity"/>
    <property type="evidence" value="ECO:0007669"/>
    <property type="project" value="UniProtKB-EC"/>
</dbReference>
<dbReference type="EMBL" id="JBHTCE010000001">
    <property type="protein sequence ID" value="MFC7389717.1"/>
    <property type="molecule type" value="Genomic_DNA"/>
</dbReference>
<organism evidence="3 4">
    <name type="scientific">Exiguobacterium aestuarii</name>
    <dbReference type="NCBI Taxonomy" id="273527"/>
    <lineage>
        <taxon>Bacteria</taxon>
        <taxon>Bacillati</taxon>
        <taxon>Bacillota</taxon>
        <taxon>Bacilli</taxon>
        <taxon>Bacillales</taxon>
        <taxon>Bacillales Family XII. Incertae Sedis</taxon>
        <taxon>Exiguobacterium</taxon>
    </lineage>
</organism>
<dbReference type="InterPro" id="IPR029063">
    <property type="entry name" value="SAM-dependent_MTases_sf"/>
</dbReference>
<gene>
    <name evidence="3" type="ORF">ACFQO8_06130</name>
</gene>
<dbReference type="PANTHER" id="PTHR43861">
    <property type="entry name" value="TRANS-ACONITATE 2-METHYLTRANSFERASE-RELATED"/>
    <property type="match status" value="1"/>
</dbReference>
<evidence type="ECO:0000313" key="3">
    <source>
        <dbReference type="EMBL" id="MFC7389717.1"/>
    </source>
</evidence>
<dbReference type="CDD" id="cd02440">
    <property type="entry name" value="AdoMet_MTases"/>
    <property type="match status" value="1"/>
</dbReference>
<keyword evidence="3" id="KW-0489">Methyltransferase</keyword>
<dbReference type="Gene3D" id="3.40.50.150">
    <property type="entry name" value="Vaccinia Virus protein VP39"/>
    <property type="match status" value="1"/>
</dbReference>
<keyword evidence="4" id="KW-1185">Reference proteome</keyword>
<dbReference type="Pfam" id="PF13649">
    <property type="entry name" value="Methyltransf_25"/>
    <property type="match status" value="1"/>
</dbReference>